<proteinExistence type="predicted"/>
<keyword evidence="4" id="KW-1185">Reference proteome</keyword>
<dbReference type="AlphaFoldDB" id="A0ABD2CYN2"/>
<feature type="chain" id="PRO_5044723692" evidence="1">
    <location>
        <begin position="17"/>
        <end position="189"/>
    </location>
</feature>
<protein>
    <submittedName>
        <fullName evidence="3">Uncharacterized protein</fullName>
    </submittedName>
</protein>
<organism evidence="3 4">
    <name type="scientific">Vespula maculifrons</name>
    <name type="common">Eastern yellow jacket</name>
    <name type="synonym">Wasp</name>
    <dbReference type="NCBI Taxonomy" id="7453"/>
    <lineage>
        <taxon>Eukaryota</taxon>
        <taxon>Metazoa</taxon>
        <taxon>Ecdysozoa</taxon>
        <taxon>Arthropoda</taxon>
        <taxon>Hexapoda</taxon>
        <taxon>Insecta</taxon>
        <taxon>Pterygota</taxon>
        <taxon>Neoptera</taxon>
        <taxon>Endopterygota</taxon>
        <taxon>Hymenoptera</taxon>
        <taxon>Apocrita</taxon>
        <taxon>Aculeata</taxon>
        <taxon>Vespoidea</taxon>
        <taxon>Vespidae</taxon>
        <taxon>Vespinae</taxon>
        <taxon>Vespula</taxon>
    </lineage>
</organism>
<dbReference type="Proteomes" id="UP001607303">
    <property type="component" value="Unassembled WGS sequence"/>
</dbReference>
<evidence type="ECO:0000256" key="1">
    <source>
        <dbReference type="SAM" id="SignalP"/>
    </source>
</evidence>
<comment type="caution">
    <text evidence="3">The sequence shown here is derived from an EMBL/GenBank/DDBJ whole genome shotgun (WGS) entry which is preliminary data.</text>
</comment>
<reference evidence="3 4" key="1">
    <citation type="journal article" date="2024" name="Ann. Entomol. Soc. Am.">
        <title>Genomic analyses of the southern and eastern yellowjacket wasps (Hymenoptera: Vespidae) reveal evolutionary signatures of social life.</title>
        <authorList>
            <person name="Catto M.A."/>
            <person name="Caine P.B."/>
            <person name="Orr S.E."/>
            <person name="Hunt B.G."/>
            <person name="Goodisman M.A.D."/>
        </authorList>
    </citation>
    <scope>NUCLEOTIDE SEQUENCE [LARGE SCALE GENOMIC DNA]</scope>
    <source>
        <strain evidence="3">232</strain>
        <tissue evidence="3">Head and thorax</tissue>
    </source>
</reference>
<keyword evidence="1" id="KW-0732">Signal</keyword>
<feature type="signal peptide" evidence="1">
    <location>
        <begin position="1"/>
        <end position="16"/>
    </location>
</feature>
<evidence type="ECO:0000313" key="2">
    <source>
        <dbReference type="EMBL" id="KAL2750228.1"/>
    </source>
</evidence>
<dbReference type="EMBL" id="JAYRBN010000021">
    <property type="protein sequence ID" value="KAL2750251.1"/>
    <property type="molecule type" value="Genomic_DNA"/>
</dbReference>
<accession>A0ABD2CYN2</accession>
<evidence type="ECO:0000313" key="4">
    <source>
        <dbReference type="Proteomes" id="UP001607303"/>
    </source>
</evidence>
<dbReference type="EMBL" id="JAYRBN010000022">
    <property type="protein sequence ID" value="KAL2750228.1"/>
    <property type="molecule type" value="Genomic_DNA"/>
</dbReference>
<evidence type="ECO:0000313" key="3">
    <source>
        <dbReference type="EMBL" id="KAL2750251.1"/>
    </source>
</evidence>
<name>A0ABD2CYN2_VESMC</name>
<gene>
    <name evidence="3" type="ORF">V1477_001538</name>
    <name evidence="2" type="ORF">V1477_001547</name>
</gene>
<sequence length="189" mass="21703">MKLILLLGCSPWQTASELKWNWNDTQTGLSSKMIKSACTIKRISVFRDSSVSPGTHLNFASNIQCTFTSPCHQTKRLVQCFYIVCRNTHDICLKIIYNDRFSEMSTILILSLVNSHTGSWRHKKMELYISTPSDTIMDYTVYTILNNNLYKIKPILIFSISICPFQFIVQQVALMQPVLVVASELRRNV</sequence>